<comment type="caution">
    <text evidence="2">The sequence shown here is derived from an EMBL/GenBank/DDBJ whole genome shotgun (WGS) entry which is preliminary data.</text>
</comment>
<organism evidence="2 3">
    <name type="scientific">Dorea hominis</name>
    <dbReference type="NCBI Taxonomy" id="2763040"/>
    <lineage>
        <taxon>Bacteria</taxon>
        <taxon>Bacillati</taxon>
        <taxon>Bacillota</taxon>
        <taxon>Clostridia</taxon>
        <taxon>Lachnospirales</taxon>
        <taxon>Lachnospiraceae</taxon>
        <taxon>Dorea</taxon>
    </lineage>
</organism>
<keyword evidence="1" id="KW-0812">Transmembrane</keyword>
<keyword evidence="1" id="KW-1133">Transmembrane helix</keyword>
<name>A0ABR7EZ53_9FIRM</name>
<evidence type="ECO:0000313" key="2">
    <source>
        <dbReference type="EMBL" id="MBC5665890.1"/>
    </source>
</evidence>
<dbReference type="Proteomes" id="UP000647235">
    <property type="component" value="Unassembled WGS sequence"/>
</dbReference>
<evidence type="ECO:0000256" key="1">
    <source>
        <dbReference type="SAM" id="Phobius"/>
    </source>
</evidence>
<protein>
    <recommendedName>
        <fullName evidence="4">Sensor histidine kinase</fullName>
    </recommendedName>
</protein>
<dbReference type="EMBL" id="JACOOY010000016">
    <property type="protein sequence ID" value="MBC5665890.1"/>
    <property type="molecule type" value="Genomic_DNA"/>
</dbReference>
<sequence>MSRRFIKNRQTSYLRNVLISIALFLTVFGFFSYGIVSVQKDMEKNEMETLQSAVTRDITRCYAQEGTYPESLAYLKKHYGLTYDSSKYFVDYQPLGANIMPDVTIIRKGGGN</sequence>
<proteinExistence type="predicted"/>
<evidence type="ECO:0008006" key="4">
    <source>
        <dbReference type="Google" id="ProtNLM"/>
    </source>
</evidence>
<gene>
    <name evidence="2" type="ORF">H8S07_11565</name>
</gene>
<feature type="transmembrane region" description="Helical" evidence="1">
    <location>
        <begin position="12"/>
        <end position="36"/>
    </location>
</feature>
<keyword evidence="3" id="KW-1185">Reference proteome</keyword>
<reference evidence="2 3" key="1">
    <citation type="submission" date="2020-08" db="EMBL/GenBank/DDBJ databases">
        <title>Genome public.</title>
        <authorList>
            <person name="Liu C."/>
            <person name="Sun Q."/>
        </authorList>
    </citation>
    <scope>NUCLEOTIDE SEQUENCE [LARGE SCALE GENOMIC DNA]</scope>
    <source>
        <strain evidence="2 3">NSJ-36</strain>
    </source>
</reference>
<keyword evidence="1" id="KW-0472">Membrane</keyword>
<evidence type="ECO:0000313" key="3">
    <source>
        <dbReference type="Proteomes" id="UP000647235"/>
    </source>
</evidence>
<accession>A0ABR7EZ53</accession>